<dbReference type="Pfam" id="PF00730">
    <property type="entry name" value="HhH-GPD"/>
    <property type="match status" value="1"/>
</dbReference>
<dbReference type="PANTHER" id="PTHR42944">
    <property type="entry name" value="ADENINE DNA GLYCOSYLASE"/>
    <property type="match status" value="1"/>
</dbReference>
<comment type="cofactor">
    <cofactor evidence="2">
        <name>[4Fe-4S] cluster</name>
        <dbReference type="ChEBI" id="CHEBI:49883"/>
    </cofactor>
</comment>
<dbReference type="GO" id="GO:0051539">
    <property type="term" value="F:4 iron, 4 sulfur cluster binding"/>
    <property type="evidence" value="ECO:0007669"/>
    <property type="project" value="UniProtKB-KW"/>
</dbReference>
<gene>
    <name evidence="15" type="primary">mutY</name>
    <name evidence="15" type="ORF">ACRB68_40620</name>
</gene>
<reference evidence="15 16" key="1">
    <citation type="submission" date="2019-10" db="EMBL/GenBank/DDBJ databases">
        <title>Actinomadura rubteroloni sp. nov. and Actinomadura macrotermitis sp. nov., isolated from the gut of fungus growing-termite Macrotermes natalensis.</title>
        <authorList>
            <person name="Benndorf R."/>
            <person name="Martin K."/>
            <person name="Kuefner M."/>
            <person name="De Beer W."/>
            <person name="Kaster A.-K."/>
            <person name="Vollmers J."/>
            <person name="Poulsen M."/>
            <person name="Beemelmanns C."/>
        </authorList>
    </citation>
    <scope>NUCLEOTIDE SEQUENCE [LARGE SCALE GENOMIC DNA]</scope>
    <source>
        <strain evidence="15 16">RB68</strain>
    </source>
</reference>
<evidence type="ECO:0000256" key="3">
    <source>
        <dbReference type="ARBA" id="ARBA00008343"/>
    </source>
</evidence>
<evidence type="ECO:0000256" key="2">
    <source>
        <dbReference type="ARBA" id="ARBA00001966"/>
    </source>
</evidence>
<sequence>MPQWRLVMQTSPNPASPVQPILAWYDRHARDLPWRAPDATPWGVLVSEIMLQQTPVARVLPVWREWLARWPEPAGLAAEPSGEAVRAWGRLGYPRRALRLHQAAVAITQRHGGAVPADHAELLALPGIGAYTAAAVASFAFGQRHAVLDTNVRRVLARLVSGAEYPPKSQTRAEVRLAESLLPDDPATAARWAVAAMELGALVCTARSPRCADCPVLDRCEWQLRGRPAYDGPPRKGQTYAGTDRQCRGRLLAVLRDAHGPVGKPALDVVWADAVQRERALDALVADGLVDPLDDGRYALPS</sequence>
<evidence type="ECO:0000256" key="9">
    <source>
        <dbReference type="ARBA" id="ARBA00022801"/>
    </source>
</evidence>
<dbReference type="Gene3D" id="1.10.1670.10">
    <property type="entry name" value="Helix-hairpin-Helix base-excision DNA repair enzymes (C-terminal)"/>
    <property type="match status" value="1"/>
</dbReference>
<name>A0A7K0BYP5_9ACTN</name>
<comment type="catalytic activity">
    <reaction evidence="1">
        <text>Hydrolyzes free adenine bases from 7,8-dihydro-8-oxoguanine:adenine mismatched double-stranded DNA, leaving an apurinic site.</text>
        <dbReference type="EC" id="3.2.2.31"/>
    </reaction>
</comment>
<dbReference type="InterPro" id="IPR004035">
    <property type="entry name" value="Endouclease-III_FeS-bd_BS"/>
</dbReference>
<dbReference type="FunFam" id="1.10.340.30:FF:000003">
    <property type="entry name" value="A/G-specific adenine glycosylase"/>
    <property type="match status" value="1"/>
</dbReference>
<keyword evidence="16" id="KW-1185">Reference proteome</keyword>
<dbReference type="EMBL" id="WEGH01000002">
    <property type="protein sequence ID" value="MQY05982.1"/>
    <property type="molecule type" value="Genomic_DNA"/>
</dbReference>
<accession>A0A7K0BYP5</accession>
<dbReference type="GO" id="GO:0006284">
    <property type="term" value="P:base-excision repair"/>
    <property type="evidence" value="ECO:0007669"/>
    <property type="project" value="InterPro"/>
</dbReference>
<evidence type="ECO:0000256" key="5">
    <source>
        <dbReference type="ARBA" id="ARBA00022023"/>
    </source>
</evidence>
<keyword evidence="6" id="KW-0004">4Fe-4S</keyword>
<evidence type="ECO:0000256" key="4">
    <source>
        <dbReference type="ARBA" id="ARBA00012045"/>
    </source>
</evidence>
<keyword evidence="11" id="KW-0411">Iron-sulfur</keyword>
<evidence type="ECO:0000256" key="12">
    <source>
        <dbReference type="ARBA" id="ARBA00023204"/>
    </source>
</evidence>
<dbReference type="GO" id="GO:0032357">
    <property type="term" value="F:oxidized purine DNA binding"/>
    <property type="evidence" value="ECO:0007669"/>
    <property type="project" value="TreeGrafter"/>
</dbReference>
<dbReference type="PROSITE" id="PS01155">
    <property type="entry name" value="ENDONUCLEASE_III_2"/>
    <property type="match status" value="1"/>
</dbReference>
<dbReference type="PANTHER" id="PTHR42944:SF1">
    <property type="entry name" value="ADENINE DNA GLYCOSYLASE"/>
    <property type="match status" value="1"/>
</dbReference>
<dbReference type="InterPro" id="IPR023170">
    <property type="entry name" value="HhH_base_excis_C"/>
</dbReference>
<comment type="caution">
    <text evidence="15">The sequence shown here is derived from an EMBL/GenBank/DDBJ whole genome shotgun (WGS) entry which is preliminary data.</text>
</comment>
<dbReference type="GO" id="GO:0006298">
    <property type="term" value="P:mismatch repair"/>
    <property type="evidence" value="ECO:0007669"/>
    <property type="project" value="TreeGrafter"/>
</dbReference>
<dbReference type="InterPro" id="IPR011257">
    <property type="entry name" value="DNA_glycosylase"/>
</dbReference>
<dbReference type="GO" id="GO:0046872">
    <property type="term" value="F:metal ion binding"/>
    <property type="evidence" value="ECO:0007669"/>
    <property type="project" value="UniProtKB-KW"/>
</dbReference>
<keyword evidence="7" id="KW-0479">Metal-binding</keyword>
<dbReference type="InterPro" id="IPR000445">
    <property type="entry name" value="HhH_motif"/>
</dbReference>
<keyword evidence="9 15" id="KW-0378">Hydrolase</keyword>
<evidence type="ECO:0000256" key="6">
    <source>
        <dbReference type="ARBA" id="ARBA00022485"/>
    </source>
</evidence>
<dbReference type="AlphaFoldDB" id="A0A7K0BYP5"/>
<organism evidence="15 16">
    <name type="scientific">Actinomadura macrotermitis</name>
    <dbReference type="NCBI Taxonomy" id="2585200"/>
    <lineage>
        <taxon>Bacteria</taxon>
        <taxon>Bacillati</taxon>
        <taxon>Actinomycetota</taxon>
        <taxon>Actinomycetes</taxon>
        <taxon>Streptosporangiales</taxon>
        <taxon>Thermomonosporaceae</taxon>
        <taxon>Actinomadura</taxon>
    </lineage>
</organism>
<keyword evidence="13 15" id="KW-0326">Glycosidase</keyword>
<dbReference type="InterPro" id="IPR003651">
    <property type="entry name" value="Endonuclease3_FeS-loop_motif"/>
</dbReference>
<comment type="similarity">
    <text evidence="3">Belongs to the Nth/MutY family.</text>
</comment>
<evidence type="ECO:0000256" key="8">
    <source>
        <dbReference type="ARBA" id="ARBA00022763"/>
    </source>
</evidence>
<dbReference type="InterPro" id="IPR044298">
    <property type="entry name" value="MIG/MutY"/>
</dbReference>
<dbReference type="Gene3D" id="1.10.340.30">
    <property type="entry name" value="Hypothetical protein, domain 2"/>
    <property type="match status" value="1"/>
</dbReference>
<dbReference type="CDD" id="cd00056">
    <property type="entry name" value="ENDO3c"/>
    <property type="match status" value="1"/>
</dbReference>
<keyword evidence="8" id="KW-0227">DNA damage</keyword>
<dbReference type="Pfam" id="PF10576">
    <property type="entry name" value="EndIII_4Fe-2S"/>
    <property type="match status" value="1"/>
</dbReference>
<dbReference type="SMART" id="SM00525">
    <property type="entry name" value="FES"/>
    <property type="match status" value="1"/>
</dbReference>
<dbReference type="GO" id="GO:0035485">
    <property type="term" value="F:adenine/guanine mispair binding"/>
    <property type="evidence" value="ECO:0007669"/>
    <property type="project" value="TreeGrafter"/>
</dbReference>
<dbReference type="Pfam" id="PF00633">
    <property type="entry name" value="HHH"/>
    <property type="match status" value="1"/>
</dbReference>
<feature type="domain" description="HhH-GPD" evidence="14">
    <location>
        <begin position="50"/>
        <end position="202"/>
    </location>
</feature>
<evidence type="ECO:0000256" key="13">
    <source>
        <dbReference type="ARBA" id="ARBA00023295"/>
    </source>
</evidence>
<evidence type="ECO:0000259" key="14">
    <source>
        <dbReference type="SMART" id="SM00478"/>
    </source>
</evidence>
<dbReference type="InterPro" id="IPR004036">
    <property type="entry name" value="Endonuclease-III-like_CS2"/>
</dbReference>
<dbReference type="SMART" id="SM00478">
    <property type="entry name" value="ENDO3c"/>
    <property type="match status" value="1"/>
</dbReference>
<keyword evidence="12" id="KW-0234">DNA repair</keyword>
<evidence type="ECO:0000256" key="10">
    <source>
        <dbReference type="ARBA" id="ARBA00023004"/>
    </source>
</evidence>
<dbReference type="Proteomes" id="UP000487268">
    <property type="component" value="Unassembled WGS sequence"/>
</dbReference>
<keyword evidence="10" id="KW-0408">Iron</keyword>
<evidence type="ECO:0000256" key="11">
    <source>
        <dbReference type="ARBA" id="ARBA00023014"/>
    </source>
</evidence>
<dbReference type="GO" id="GO:0000701">
    <property type="term" value="F:purine-specific mismatch base pair DNA N-glycosylase activity"/>
    <property type="evidence" value="ECO:0007669"/>
    <property type="project" value="UniProtKB-EC"/>
</dbReference>
<evidence type="ECO:0000256" key="1">
    <source>
        <dbReference type="ARBA" id="ARBA00000843"/>
    </source>
</evidence>
<proteinExistence type="inferred from homology"/>
<dbReference type="PROSITE" id="PS00764">
    <property type="entry name" value="ENDONUCLEASE_III_1"/>
    <property type="match status" value="1"/>
</dbReference>
<dbReference type="EC" id="3.2.2.31" evidence="4"/>
<evidence type="ECO:0000256" key="7">
    <source>
        <dbReference type="ARBA" id="ARBA00022723"/>
    </source>
</evidence>
<dbReference type="InterPro" id="IPR003265">
    <property type="entry name" value="HhH-GPD_domain"/>
</dbReference>
<protein>
    <recommendedName>
        <fullName evidence="5">Adenine DNA glycosylase</fullName>
        <ecNumber evidence="4">3.2.2.31</ecNumber>
    </recommendedName>
</protein>
<evidence type="ECO:0000313" key="15">
    <source>
        <dbReference type="EMBL" id="MQY05982.1"/>
    </source>
</evidence>
<dbReference type="SUPFAM" id="SSF48150">
    <property type="entry name" value="DNA-glycosylase"/>
    <property type="match status" value="1"/>
</dbReference>
<evidence type="ECO:0000313" key="16">
    <source>
        <dbReference type="Proteomes" id="UP000487268"/>
    </source>
</evidence>
<dbReference type="GO" id="GO:0034039">
    <property type="term" value="F:8-oxo-7,8-dihydroguanine DNA N-glycosylase activity"/>
    <property type="evidence" value="ECO:0007669"/>
    <property type="project" value="TreeGrafter"/>
</dbReference>